<comment type="similarity">
    <text evidence="1 6 7">Belongs to the DNA mismatch repair MutS family.</text>
</comment>
<dbReference type="SUPFAM" id="SSF55271">
    <property type="entry name" value="DNA repair protein MutS, domain I"/>
    <property type="match status" value="1"/>
</dbReference>
<dbReference type="InterPro" id="IPR017261">
    <property type="entry name" value="DNA_mismatch_repair_MutS/MSH"/>
</dbReference>
<evidence type="ECO:0000256" key="8">
    <source>
        <dbReference type="SAM" id="MobiDB-lite"/>
    </source>
</evidence>
<dbReference type="SUPFAM" id="SSF48334">
    <property type="entry name" value="DNA repair protein MutS, domain III"/>
    <property type="match status" value="1"/>
</dbReference>
<dbReference type="Gene3D" id="3.40.1170.10">
    <property type="entry name" value="DNA repair protein MutS, domain I"/>
    <property type="match status" value="1"/>
</dbReference>
<dbReference type="Pfam" id="PF05192">
    <property type="entry name" value="MutS_III"/>
    <property type="match status" value="1"/>
</dbReference>
<dbReference type="SUPFAM" id="SSF52540">
    <property type="entry name" value="P-loop containing nucleoside triphosphate hydrolases"/>
    <property type="match status" value="1"/>
</dbReference>
<dbReference type="SUPFAM" id="SSF53150">
    <property type="entry name" value="DNA repair protein MutS, domain II"/>
    <property type="match status" value="1"/>
</dbReference>
<dbReference type="InterPro" id="IPR036187">
    <property type="entry name" value="DNA_mismatch_repair_MutS_sf"/>
</dbReference>
<dbReference type="Pfam" id="PF00855">
    <property type="entry name" value="PWWP"/>
    <property type="match status" value="1"/>
</dbReference>
<name>A0ABM4BQT7_HYDVU</name>
<feature type="region of interest" description="Disordered" evidence="8">
    <location>
        <begin position="162"/>
        <end position="244"/>
    </location>
</feature>
<dbReference type="Gene3D" id="2.30.30.140">
    <property type="match status" value="1"/>
</dbReference>
<dbReference type="Gene3D" id="1.10.1420.10">
    <property type="match status" value="2"/>
</dbReference>
<reference evidence="11" key="1">
    <citation type="submission" date="2025-08" db="UniProtKB">
        <authorList>
            <consortium name="RefSeq"/>
        </authorList>
    </citation>
    <scope>IDENTIFICATION</scope>
</reference>
<proteinExistence type="inferred from homology"/>
<dbReference type="SUPFAM" id="SSF63748">
    <property type="entry name" value="Tudor/PWWP/MBT"/>
    <property type="match status" value="1"/>
</dbReference>
<comment type="function">
    <text evidence="6 7">Component of the post-replicative DNA mismatch repair system (MMR).</text>
</comment>
<organism evidence="10 11">
    <name type="scientific">Hydra vulgaris</name>
    <name type="common">Hydra</name>
    <name type="synonym">Hydra attenuata</name>
    <dbReference type="NCBI Taxonomy" id="6087"/>
    <lineage>
        <taxon>Eukaryota</taxon>
        <taxon>Metazoa</taxon>
        <taxon>Cnidaria</taxon>
        <taxon>Hydrozoa</taxon>
        <taxon>Hydroidolina</taxon>
        <taxon>Anthoathecata</taxon>
        <taxon>Aplanulata</taxon>
        <taxon>Hydridae</taxon>
        <taxon>Hydra</taxon>
    </lineage>
</organism>
<evidence type="ECO:0000313" key="10">
    <source>
        <dbReference type="Proteomes" id="UP001652625"/>
    </source>
</evidence>
<dbReference type="Pfam" id="PF05188">
    <property type="entry name" value="MutS_II"/>
    <property type="match status" value="1"/>
</dbReference>
<dbReference type="Gene3D" id="3.40.50.300">
    <property type="entry name" value="P-loop containing nucleotide triphosphate hydrolases"/>
    <property type="match status" value="1"/>
</dbReference>
<dbReference type="CDD" id="cd05837">
    <property type="entry name" value="PWWP_MSH6"/>
    <property type="match status" value="1"/>
</dbReference>
<evidence type="ECO:0000256" key="3">
    <source>
        <dbReference type="ARBA" id="ARBA00022763"/>
    </source>
</evidence>
<dbReference type="RefSeq" id="XP_065651507.1">
    <property type="nucleotide sequence ID" value="XM_065795435.1"/>
</dbReference>
<dbReference type="GeneID" id="100209507"/>
<dbReference type="InterPro" id="IPR007695">
    <property type="entry name" value="DNA_mismatch_repair_MutS-lik_N"/>
</dbReference>
<protein>
    <recommendedName>
        <fullName evidence="6">DNA mismatch repair protein</fullName>
    </recommendedName>
</protein>
<dbReference type="PROSITE" id="PS50812">
    <property type="entry name" value="PWWP"/>
    <property type="match status" value="1"/>
</dbReference>
<feature type="domain" description="PWWP" evidence="9">
    <location>
        <begin position="50"/>
        <end position="109"/>
    </location>
</feature>
<accession>A0ABM4BQT7</accession>
<dbReference type="InterPro" id="IPR045076">
    <property type="entry name" value="MutS"/>
</dbReference>
<dbReference type="InterPro" id="IPR027417">
    <property type="entry name" value="P-loop_NTPase"/>
</dbReference>
<dbReference type="PIRSF" id="PIRSF037677">
    <property type="entry name" value="DNA_mis_repair_Msh6"/>
    <property type="match status" value="1"/>
</dbReference>
<evidence type="ECO:0000256" key="5">
    <source>
        <dbReference type="ARBA" id="ARBA00023125"/>
    </source>
</evidence>
<keyword evidence="2 6" id="KW-0547">Nucleotide-binding</keyword>
<dbReference type="InterPro" id="IPR007861">
    <property type="entry name" value="DNA_mismatch_repair_MutS_clamp"/>
</dbReference>
<evidence type="ECO:0000259" key="9">
    <source>
        <dbReference type="PROSITE" id="PS50812"/>
    </source>
</evidence>
<evidence type="ECO:0000256" key="6">
    <source>
        <dbReference type="PIRNR" id="PIRNR037677"/>
    </source>
</evidence>
<dbReference type="PANTHER" id="PTHR11361:SF148">
    <property type="entry name" value="DNA MISMATCH REPAIR PROTEIN MSH6"/>
    <property type="match status" value="1"/>
</dbReference>
<dbReference type="InterPro" id="IPR000432">
    <property type="entry name" value="DNA_mismatch_repair_MutS_C"/>
</dbReference>
<keyword evidence="5 6" id="KW-0238">DNA-binding</keyword>
<dbReference type="Pfam" id="PF00488">
    <property type="entry name" value="MutS_V"/>
    <property type="match status" value="1"/>
</dbReference>
<dbReference type="InterPro" id="IPR000313">
    <property type="entry name" value="PWWP_dom"/>
</dbReference>
<dbReference type="InterPro" id="IPR007696">
    <property type="entry name" value="DNA_mismatch_repair_MutS_core"/>
</dbReference>
<dbReference type="PROSITE" id="PS00486">
    <property type="entry name" value="DNA_MISMATCH_REPAIR_2"/>
    <property type="match status" value="1"/>
</dbReference>
<evidence type="ECO:0000256" key="4">
    <source>
        <dbReference type="ARBA" id="ARBA00022840"/>
    </source>
</evidence>
<evidence type="ECO:0000313" key="11">
    <source>
        <dbReference type="RefSeq" id="XP_065651507.1"/>
    </source>
</evidence>
<evidence type="ECO:0000256" key="2">
    <source>
        <dbReference type="ARBA" id="ARBA00022741"/>
    </source>
</evidence>
<sequence>MATLFSYFKKSPAPNKNNIVPTKKSKVEDKSPGTPLTTNNNNNNNKTFLVGELVWAKLDTYPFWPALVCKDPATNKHLKSYLEVHVQFFGEPPTHDWVKISNVKQFDELQPSNEEDLKIAFKQAEAALNLTLPERIDLYYVCKASDSDEDTKKPKLNTRKRLRLISDSEDDLDKENIEDEESPYEPTEDFSSEEYDSVQSDDETENKKKRKRKSSNTQQKQIKKKLTNVTSLNVTPSVKKTSTPINVTSSEKMNQSIDKAQTVLAKFASSGQSTPTASVTSAEVLDLEGKDYLHLTLPFLKDGQRMDKNKKLHTDPDYDNRTLYVPDSYLQSKEMSPGMKQWWLLKKDLFDTVIFFKVGKFYELYHMDAVIGVAELGLVFMKGKFAHCGFPEVAFGRYSEVLVQRGYKVARVEQTETPQAMNERSAKVVRREVCAVISKGTRTFSFIEGHSEESSASFLLAFTERPCDTSGPGCQGGSEFGVCFVDTSTAKFYLGQFTDDRQCSRFLTMISQYPPAQVLYERGKLSNKMQHIFNHELSSAIKDSLVTGSEFWDSTKTLKIFRDENYFNDDITNKDVNWPKLIKSMLADGDIIGTEVSIKYQLAISALGGCTWYLKKCCIDHELLSMHQFQEYVPMDQNITTTKDSLPQYMVLDGITLTNLEITVNSDGNTNGTLLQLLDQCVTMFGKRTFMQWICSPLCGKAAIDNRLDAVEDLMNIPSLISEARTVMKSIPDLERILRRVHSLGSLRRSKEHPDSRAIFYNDEIYSKKKIGDLLAALDGFKKAEQVIDLFQKQSSNFKSSLVKSLLYYDPVSNKNGQFPDLSPTLKFFQNAFDHKKAKDTGLIHPKPGVVLEYDQALNDIELCEKKLDDYLKEQKKRLGCSSIVYWGKGNNRYQMEIPESALRSHTPNDYHLKSQRKGFKRYQSAQIEKLVADLNAFEETRDALLKDTMRNIFNRFDKEYQTWEKSVKCLSILDCLLSLATYSLNIEGLSCRPQVCTLLDENGNEVQPFFEFVNCRHPCMPSASDLIPNDILLGKNEQSGNNKKASCCLLITGPNMGGKSTLMRQAGVLLIMAQMGSYVPAEVCRFTPVDRVFTRLGARDRILHGESTFFVELSETSTIFRHATKHSLVLLDELGRGTATYDGTAIASAVLHELSKGLGCRTLFSTHYHGIVDEFANIPNVKVGHMACMVECDNEDDDPTKENITFLYKLTSGACPKSYGFNAAKLAGIPLCIIKSGHVKAKQFEESARKIRILRSILSASPNELRRKLQLC</sequence>
<dbReference type="Proteomes" id="UP001652625">
    <property type="component" value="Chromosome 04"/>
</dbReference>
<keyword evidence="10" id="KW-1185">Reference proteome</keyword>
<keyword evidence="3 6" id="KW-0227">DNA damage</keyword>
<dbReference type="InterPro" id="IPR036678">
    <property type="entry name" value="MutS_con_dom_sf"/>
</dbReference>
<dbReference type="Pfam" id="PF01624">
    <property type="entry name" value="MutS_I"/>
    <property type="match status" value="1"/>
</dbReference>
<dbReference type="SMART" id="SM00293">
    <property type="entry name" value="PWWP"/>
    <property type="match status" value="1"/>
</dbReference>
<dbReference type="Gene3D" id="3.30.420.110">
    <property type="entry name" value="MutS, connector domain"/>
    <property type="match status" value="1"/>
</dbReference>
<keyword evidence="6 7" id="KW-0234">DNA repair</keyword>
<gene>
    <name evidence="11" type="primary">LOC100209507</name>
</gene>
<dbReference type="InterPro" id="IPR007860">
    <property type="entry name" value="DNA_mmatch_repair_MutS_con_dom"/>
</dbReference>
<keyword evidence="4 6" id="KW-0067">ATP-binding</keyword>
<dbReference type="InterPro" id="IPR016151">
    <property type="entry name" value="DNA_mismatch_repair_MutS_N"/>
</dbReference>
<feature type="compositionally biased region" description="Acidic residues" evidence="8">
    <location>
        <begin position="167"/>
        <end position="204"/>
    </location>
</feature>
<feature type="compositionally biased region" description="Polar residues" evidence="8">
    <location>
        <begin position="227"/>
        <end position="244"/>
    </location>
</feature>
<dbReference type="PANTHER" id="PTHR11361">
    <property type="entry name" value="DNA MISMATCH REPAIR PROTEIN MUTS FAMILY MEMBER"/>
    <property type="match status" value="1"/>
</dbReference>
<dbReference type="SMART" id="SM00533">
    <property type="entry name" value="MUTSd"/>
    <property type="match status" value="1"/>
</dbReference>
<dbReference type="SMART" id="SM00534">
    <property type="entry name" value="MUTSac"/>
    <property type="match status" value="1"/>
</dbReference>
<feature type="region of interest" description="Disordered" evidence="8">
    <location>
        <begin position="16"/>
        <end position="43"/>
    </location>
</feature>
<evidence type="ECO:0000256" key="1">
    <source>
        <dbReference type="ARBA" id="ARBA00006271"/>
    </source>
</evidence>
<dbReference type="Pfam" id="PF05190">
    <property type="entry name" value="MutS_IV"/>
    <property type="match status" value="1"/>
</dbReference>
<evidence type="ECO:0000256" key="7">
    <source>
        <dbReference type="RuleBase" id="RU003756"/>
    </source>
</evidence>